<organism evidence="2">
    <name type="scientific">hydrothermal vent metagenome</name>
    <dbReference type="NCBI Taxonomy" id="652676"/>
    <lineage>
        <taxon>unclassified sequences</taxon>
        <taxon>metagenomes</taxon>
        <taxon>ecological metagenomes</taxon>
    </lineage>
</organism>
<dbReference type="InterPro" id="IPR036569">
    <property type="entry name" value="RpiB_LacA_LacB_sf"/>
</dbReference>
<dbReference type="NCBIfam" id="TIGR00689">
    <property type="entry name" value="rpiB_lacA_lacB"/>
    <property type="match status" value="1"/>
</dbReference>
<dbReference type="NCBIfam" id="TIGR01120">
    <property type="entry name" value="rpiB"/>
    <property type="match status" value="1"/>
</dbReference>
<dbReference type="EC" id="5.3.1.6" evidence="2"/>
<dbReference type="AlphaFoldDB" id="A0A3B0V2E4"/>
<dbReference type="InterPro" id="IPR004785">
    <property type="entry name" value="RpiB"/>
</dbReference>
<evidence type="ECO:0000256" key="1">
    <source>
        <dbReference type="ARBA" id="ARBA00023235"/>
    </source>
</evidence>
<keyword evidence="1 2" id="KW-0413">Isomerase</keyword>
<dbReference type="NCBIfam" id="NF004051">
    <property type="entry name" value="PRK05571.1"/>
    <property type="match status" value="1"/>
</dbReference>
<dbReference type="PIRSF" id="PIRSF005384">
    <property type="entry name" value="RpiB_LacA_B"/>
    <property type="match status" value="1"/>
</dbReference>
<gene>
    <name evidence="2" type="ORF">MNBD_CHLOROFLEXI01-3438</name>
</gene>
<dbReference type="PANTHER" id="PTHR30345">
    <property type="entry name" value="RIBOSE-5-PHOSPHATE ISOMERASE B"/>
    <property type="match status" value="1"/>
</dbReference>
<dbReference type="GO" id="GO:0019316">
    <property type="term" value="P:D-allose catabolic process"/>
    <property type="evidence" value="ECO:0007669"/>
    <property type="project" value="TreeGrafter"/>
</dbReference>
<dbReference type="SUPFAM" id="SSF89623">
    <property type="entry name" value="Ribose/Galactose isomerase RpiB/AlsB"/>
    <property type="match status" value="1"/>
</dbReference>
<accession>A0A3B0V2E4</accession>
<dbReference type="EMBL" id="UOEU01000655">
    <property type="protein sequence ID" value="VAW37171.1"/>
    <property type="molecule type" value="Genomic_DNA"/>
</dbReference>
<dbReference type="Pfam" id="PF02502">
    <property type="entry name" value="LacAB_rpiB"/>
    <property type="match status" value="1"/>
</dbReference>
<reference evidence="2" key="1">
    <citation type="submission" date="2018-06" db="EMBL/GenBank/DDBJ databases">
        <authorList>
            <person name="Zhirakovskaya E."/>
        </authorList>
    </citation>
    <scope>NUCLEOTIDE SEQUENCE</scope>
</reference>
<name>A0A3B0V2E4_9ZZZZ</name>
<dbReference type="Gene3D" id="3.40.1400.10">
    <property type="entry name" value="Sugar-phosphate isomerase, RpiB/LacA/LacB"/>
    <property type="match status" value="1"/>
</dbReference>
<dbReference type="InterPro" id="IPR003500">
    <property type="entry name" value="RpiB_LacA_LacB"/>
</dbReference>
<feature type="non-terminal residue" evidence="2">
    <location>
        <position position="1"/>
    </location>
</feature>
<dbReference type="PANTHER" id="PTHR30345:SF0">
    <property type="entry name" value="DNA DAMAGE-REPAIR_TOLERATION PROTEIN DRT102"/>
    <property type="match status" value="1"/>
</dbReference>
<evidence type="ECO:0000313" key="2">
    <source>
        <dbReference type="EMBL" id="VAW37171.1"/>
    </source>
</evidence>
<proteinExistence type="predicted"/>
<protein>
    <submittedName>
        <fullName evidence="2">Ribose 5-phosphate isomerase B</fullName>
        <ecNumber evidence="2">5.3.1.6</ecNumber>
    </submittedName>
</protein>
<dbReference type="GO" id="GO:0009052">
    <property type="term" value="P:pentose-phosphate shunt, non-oxidative branch"/>
    <property type="evidence" value="ECO:0007669"/>
    <property type="project" value="TreeGrafter"/>
</dbReference>
<dbReference type="GO" id="GO:0004751">
    <property type="term" value="F:ribose-5-phosphate isomerase activity"/>
    <property type="evidence" value="ECO:0007669"/>
    <property type="project" value="UniProtKB-EC"/>
</dbReference>
<sequence>ARQAALERHIRLQETTVGEFTPPLSGKKVIAIGADHGGYALKETLKKMLATALPAFEVVDCGTHGTDSVDYPDFAYAVAQLVSTKRAWRGILIDGAGIGSCMAANKVPNVRAAMCYDQATAVNSREHNNANVLTLGAGLIGASLAQQIVQTWLQTEFGGDRHARRVDKIMAIEKRFSK</sequence>